<proteinExistence type="predicted"/>
<dbReference type="Proteomes" id="UP000197666">
    <property type="component" value="Unassembled WGS sequence"/>
</dbReference>
<evidence type="ECO:0000256" key="1">
    <source>
        <dbReference type="SAM" id="MobiDB-lite"/>
    </source>
</evidence>
<evidence type="ECO:0000313" key="3">
    <source>
        <dbReference type="Proteomes" id="UP000197666"/>
    </source>
</evidence>
<feature type="region of interest" description="Disordered" evidence="1">
    <location>
        <begin position="1"/>
        <end position="57"/>
    </location>
</feature>
<dbReference type="AlphaFoldDB" id="A0A505I4C8"/>
<gene>
    <name evidence="2" type="ORF">CAN33_0017430</name>
</gene>
<sequence>MKPDRQPFRKYDSRDSDSRNNTVITLIEAKTPNPDPADGQVLSRESEEEAEWERMRC</sequence>
<feature type="compositionally biased region" description="Basic and acidic residues" evidence="1">
    <location>
        <begin position="1"/>
        <end position="18"/>
    </location>
</feature>
<organism evidence="2 3">
    <name type="scientific">Aspergillus niger</name>
    <dbReference type="NCBI Taxonomy" id="5061"/>
    <lineage>
        <taxon>Eukaryota</taxon>
        <taxon>Fungi</taxon>
        <taxon>Dikarya</taxon>
        <taxon>Ascomycota</taxon>
        <taxon>Pezizomycotina</taxon>
        <taxon>Eurotiomycetes</taxon>
        <taxon>Eurotiomycetidae</taxon>
        <taxon>Eurotiales</taxon>
        <taxon>Aspergillaceae</taxon>
        <taxon>Aspergillus</taxon>
        <taxon>Aspergillus subgen. Circumdati</taxon>
    </lineage>
</organism>
<accession>A0A505I4C8</accession>
<dbReference type="EMBL" id="NKJJ02000007">
    <property type="protein sequence ID" value="TPR08156.1"/>
    <property type="molecule type" value="Genomic_DNA"/>
</dbReference>
<name>A0A505I4C8_ASPNG</name>
<comment type="caution">
    <text evidence="2">The sequence shown here is derived from an EMBL/GenBank/DDBJ whole genome shotgun (WGS) entry which is preliminary data.</text>
</comment>
<protein>
    <submittedName>
        <fullName evidence="2">Uncharacterized protein</fullName>
    </submittedName>
</protein>
<evidence type="ECO:0000313" key="2">
    <source>
        <dbReference type="EMBL" id="TPR08156.1"/>
    </source>
</evidence>
<reference evidence="3" key="1">
    <citation type="submission" date="2018-10" db="EMBL/GenBank/DDBJ databases">
        <title>FDA dAtabase for Regulatory Grade micrObial Sequences (FDA-ARGOS): Supporting development and validation of Infectious Disease Dx tests.</title>
        <authorList>
            <person name="Kerrigan L."/>
            <person name="Tallon L."/>
            <person name="Sadzewicz L."/>
            <person name="Sengamalay N."/>
            <person name="Ott S."/>
            <person name="Godinez A."/>
            <person name="Nagaraj S."/>
            <person name="Vavikolanu K."/>
            <person name="Nadendla S."/>
            <person name="George J."/>
            <person name="Sichtig H."/>
        </authorList>
    </citation>
    <scope>NUCLEOTIDE SEQUENCE [LARGE SCALE GENOMIC DNA]</scope>
    <source>
        <strain evidence="3">FDAARGOS_311</strain>
    </source>
</reference>